<dbReference type="InterPro" id="IPR004843">
    <property type="entry name" value="Calcineurin-like_PHP"/>
</dbReference>
<evidence type="ECO:0000259" key="1">
    <source>
        <dbReference type="Pfam" id="PF00149"/>
    </source>
</evidence>
<gene>
    <name evidence="2" type="ORF">HHL11_19470</name>
</gene>
<keyword evidence="3" id="KW-1185">Reference proteome</keyword>
<proteinExistence type="predicted"/>
<feature type="domain" description="Calcineurin-like phosphoesterase" evidence="1">
    <location>
        <begin position="1"/>
        <end position="217"/>
    </location>
</feature>
<dbReference type="Pfam" id="PF00149">
    <property type="entry name" value="Metallophos"/>
    <property type="match status" value="1"/>
</dbReference>
<organism evidence="2 3">
    <name type="scientific">Ramlibacter agri</name>
    <dbReference type="NCBI Taxonomy" id="2728837"/>
    <lineage>
        <taxon>Bacteria</taxon>
        <taxon>Pseudomonadati</taxon>
        <taxon>Pseudomonadota</taxon>
        <taxon>Betaproteobacteria</taxon>
        <taxon>Burkholderiales</taxon>
        <taxon>Comamonadaceae</taxon>
        <taxon>Ramlibacter</taxon>
    </lineage>
</organism>
<dbReference type="AlphaFoldDB" id="A0A848HED1"/>
<dbReference type="Gene3D" id="3.60.21.10">
    <property type="match status" value="1"/>
</dbReference>
<sequence length="263" mass="28851">MRIQLASDLHLEFLVSTRPEEAVIAPARDADVLVLAGDIGTGLQAIEVFREWPVPVLYVAGNHEFYGFDLQELRTLLADAASGTSVRFLDNSVADFGGTRFLGTTLWTDYNLSPNVHQSQAMDLAGRRLADHGRIRHGRGLFTPANALAQHCESRAWLEQELATPYDGRTVVISHHGPHPASVHPRYASDPLNAAFVSDLSPLLSGASLWLHGHVHDSFDYTVNGCRVVANPLGYPRGTRSAMNARGQRFENSGFQWACVLDV</sequence>
<comment type="caution">
    <text evidence="2">The sequence shown here is derived from an EMBL/GenBank/DDBJ whole genome shotgun (WGS) entry which is preliminary data.</text>
</comment>
<dbReference type="GO" id="GO:0016787">
    <property type="term" value="F:hydrolase activity"/>
    <property type="evidence" value="ECO:0007669"/>
    <property type="project" value="InterPro"/>
</dbReference>
<dbReference type="InterPro" id="IPR029052">
    <property type="entry name" value="Metallo-depent_PP-like"/>
</dbReference>
<name>A0A848HED1_9BURK</name>
<dbReference type="PANTHER" id="PTHR37844">
    <property type="entry name" value="SER/THR PROTEIN PHOSPHATASE SUPERFAMILY (AFU_ORTHOLOGUE AFUA_1G14840)"/>
    <property type="match status" value="1"/>
</dbReference>
<evidence type="ECO:0000313" key="3">
    <source>
        <dbReference type="Proteomes" id="UP000541185"/>
    </source>
</evidence>
<accession>A0A848HED1</accession>
<reference evidence="2 3" key="1">
    <citation type="submission" date="2020-04" db="EMBL/GenBank/DDBJ databases">
        <title>Ramlibacter sp. G-1-2-2 isolated from soil.</title>
        <authorList>
            <person name="Dahal R.H."/>
        </authorList>
    </citation>
    <scope>NUCLEOTIDE SEQUENCE [LARGE SCALE GENOMIC DNA]</scope>
    <source>
        <strain evidence="2 3">G-1-2-2</strain>
    </source>
</reference>
<dbReference type="SUPFAM" id="SSF56300">
    <property type="entry name" value="Metallo-dependent phosphatases"/>
    <property type="match status" value="1"/>
</dbReference>
<dbReference type="PANTHER" id="PTHR37844:SF2">
    <property type="entry name" value="SER_THR PROTEIN PHOSPHATASE SUPERFAMILY (AFU_ORTHOLOGUE AFUA_1G14840)"/>
    <property type="match status" value="1"/>
</dbReference>
<dbReference type="Proteomes" id="UP000541185">
    <property type="component" value="Unassembled WGS sequence"/>
</dbReference>
<dbReference type="EMBL" id="JABBFX010000002">
    <property type="protein sequence ID" value="NML45938.1"/>
    <property type="molecule type" value="Genomic_DNA"/>
</dbReference>
<evidence type="ECO:0000313" key="2">
    <source>
        <dbReference type="EMBL" id="NML45938.1"/>
    </source>
</evidence>
<protein>
    <submittedName>
        <fullName evidence="2">Metallophosphoesterase</fullName>
    </submittedName>
</protein>